<dbReference type="AlphaFoldDB" id="A0A2N5S520"/>
<accession>A0A2N5S520</accession>
<reference evidence="2 3" key="1">
    <citation type="submission" date="2017-11" db="EMBL/GenBank/DDBJ databases">
        <title>De novo assembly and phasing of dikaryotic genomes from two isolates of Puccinia coronata f. sp. avenae, the causal agent of oat crown rust.</title>
        <authorList>
            <person name="Miller M.E."/>
            <person name="Zhang Y."/>
            <person name="Omidvar V."/>
            <person name="Sperschneider J."/>
            <person name="Schwessinger B."/>
            <person name="Raley C."/>
            <person name="Palmer J.M."/>
            <person name="Garnica D."/>
            <person name="Upadhyaya N."/>
            <person name="Rathjen J."/>
            <person name="Taylor J.M."/>
            <person name="Park R.F."/>
            <person name="Dodds P.N."/>
            <person name="Hirsch C.D."/>
            <person name="Kianian S.F."/>
            <person name="Figueroa M."/>
        </authorList>
    </citation>
    <scope>NUCLEOTIDE SEQUENCE [LARGE SCALE GENOMIC DNA]</scope>
    <source>
        <strain evidence="2">12NC29</strain>
    </source>
</reference>
<name>A0A2N5S520_9BASI</name>
<evidence type="ECO:0000313" key="3">
    <source>
        <dbReference type="Proteomes" id="UP000235388"/>
    </source>
</evidence>
<keyword evidence="3" id="KW-1185">Reference proteome</keyword>
<protein>
    <submittedName>
        <fullName evidence="2">Uncharacterized protein</fullName>
    </submittedName>
</protein>
<dbReference type="EMBL" id="PGCJ01001167">
    <property type="protein sequence ID" value="PLW08334.1"/>
    <property type="molecule type" value="Genomic_DNA"/>
</dbReference>
<evidence type="ECO:0000313" key="2">
    <source>
        <dbReference type="EMBL" id="PLW08334.1"/>
    </source>
</evidence>
<feature type="compositionally biased region" description="Pro residues" evidence="1">
    <location>
        <begin position="66"/>
        <end position="91"/>
    </location>
</feature>
<feature type="region of interest" description="Disordered" evidence="1">
    <location>
        <begin position="59"/>
        <end position="118"/>
    </location>
</feature>
<feature type="region of interest" description="Disordered" evidence="1">
    <location>
        <begin position="21"/>
        <end position="47"/>
    </location>
</feature>
<gene>
    <name evidence="2" type="ORF">PCANC_25682</name>
</gene>
<sequence length="434" mass="47883">MSHNSPKPYMINALFNVLPPAPPSSAETDSTSSAELANVARRRAAAAKSRARLKARIQLGRLPALPASPPPVSTTPVGSPPPSPTTLPPHPTQAIPTPVDPIPIAHMANPDQHRQSTPNKDFMQLMMETQHQSMLQAQSERTAAAACMACLEEAILLLSLKTEEAPHTATPSHVTPGRVNLQRFQTTDSPCYKGPFQQVEPFLKWIHAVQVFFATKGVSHDADKIHIVGSLIWEINTLTFYSNGVEGFVQGSWAEFKNCLFAFALTPLWQTKLRDRIQPLEKKDSKAFLMYSTRACMTLQSMVNFDNPTFSNFSLAEFVVLGLPLKLKALVNNFQIMLTGLDSGRPKERVPTPARPPLHAARRPHAYKWREDGRLGVRPRRTGVLAMHACPEGVQALNALWTGVHGRHACARPPDRRAGSALLSDRVARHMHAY</sequence>
<comment type="caution">
    <text evidence="2">The sequence shown here is derived from an EMBL/GenBank/DDBJ whole genome shotgun (WGS) entry which is preliminary data.</text>
</comment>
<evidence type="ECO:0000256" key="1">
    <source>
        <dbReference type="SAM" id="MobiDB-lite"/>
    </source>
</evidence>
<feature type="compositionally biased region" description="Low complexity" evidence="1">
    <location>
        <begin position="24"/>
        <end position="39"/>
    </location>
</feature>
<dbReference type="Proteomes" id="UP000235388">
    <property type="component" value="Unassembled WGS sequence"/>
</dbReference>
<organism evidence="2 3">
    <name type="scientific">Puccinia coronata f. sp. avenae</name>
    <dbReference type="NCBI Taxonomy" id="200324"/>
    <lineage>
        <taxon>Eukaryota</taxon>
        <taxon>Fungi</taxon>
        <taxon>Dikarya</taxon>
        <taxon>Basidiomycota</taxon>
        <taxon>Pucciniomycotina</taxon>
        <taxon>Pucciniomycetes</taxon>
        <taxon>Pucciniales</taxon>
        <taxon>Pucciniaceae</taxon>
        <taxon>Puccinia</taxon>
    </lineage>
</organism>
<proteinExistence type="predicted"/>